<organism evidence="6 7">
    <name type="scientific">Roseibium aggregatum</name>
    <dbReference type="NCBI Taxonomy" id="187304"/>
    <lineage>
        <taxon>Bacteria</taxon>
        <taxon>Pseudomonadati</taxon>
        <taxon>Pseudomonadota</taxon>
        <taxon>Alphaproteobacteria</taxon>
        <taxon>Hyphomicrobiales</taxon>
        <taxon>Stappiaceae</taxon>
        <taxon>Roseibium</taxon>
    </lineage>
</organism>
<dbReference type="Proteomes" id="UP000664096">
    <property type="component" value="Unassembled WGS sequence"/>
</dbReference>
<comment type="caution">
    <text evidence="6">The sequence shown here is derived from an EMBL/GenBank/DDBJ whole genome shotgun (WGS) entry which is preliminary data.</text>
</comment>
<dbReference type="Gene3D" id="3.30.1330.60">
    <property type="entry name" value="OmpA-like domain"/>
    <property type="match status" value="1"/>
</dbReference>
<feature type="domain" description="OmpA-like" evidence="5">
    <location>
        <begin position="45"/>
        <end position="163"/>
    </location>
</feature>
<evidence type="ECO:0000259" key="5">
    <source>
        <dbReference type="PROSITE" id="PS51123"/>
    </source>
</evidence>
<dbReference type="GO" id="GO:0009279">
    <property type="term" value="C:cell outer membrane"/>
    <property type="evidence" value="ECO:0007669"/>
    <property type="project" value="UniProtKB-SubCell"/>
</dbReference>
<sequence length="163" mass="18208">MIARLRDRLDEMAVVVAQISTDPSDIKIPVTRSGQSISQYSFQTRGYGRKKTLVPIQFVYDRDVMTETGRTSFEDAQKALIKQGAPDIQVIGHTDPVGSDAYNVQLSLKRAEAIRRALQASGYAGSIEVVGMGEAQPFRFDDPSLYSEDVRNQAHRRVEFVLK</sequence>
<evidence type="ECO:0000256" key="3">
    <source>
        <dbReference type="ARBA" id="ARBA00023237"/>
    </source>
</evidence>
<name>A0A939J5A1_9HYPH</name>
<dbReference type="Pfam" id="PF00691">
    <property type="entry name" value="OmpA"/>
    <property type="match status" value="1"/>
</dbReference>
<reference evidence="6" key="1">
    <citation type="submission" date="2020-12" db="EMBL/GenBank/DDBJ databases">
        <title>Oil enriched cultivation method for isolating marine PHA-producing bacteria.</title>
        <authorList>
            <person name="Zheng W."/>
            <person name="Yu S."/>
            <person name="Huang Y."/>
        </authorList>
    </citation>
    <scope>NUCLEOTIDE SEQUENCE</scope>
    <source>
        <strain evidence="6">SY-2-12</strain>
    </source>
</reference>
<evidence type="ECO:0000256" key="1">
    <source>
        <dbReference type="ARBA" id="ARBA00004442"/>
    </source>
</evidence>
<evidence type="ECO:0000256" key="2">
    <source>
        <dbReference type="ARBA" id="ARBA00023136"/>
    </source>
</evidence>
<keyword evidence="3" id="KW-0998">Cell outer membrane</keyword>
<dbReference type="InterPro" id="IPR006664">
    <property type="entry name" value="OMP_bac"/>
</dbReference>
<dbReference type="PROSITE" id="PS51123">
    <property type="entry name" value="OMPA_2"/>
    <property type="match status" value="1"/>
</dbReference>
<dbReference type="InterPro" id="IPR006665">
    <property type="entry name" value="OmpA-like"/>
</dbReference>
<dbReference type="AlphaFoldDB" id="A0A939J5A1"/>
<proteinExistence type="predicted"/>
<evidence type="ECO:0000256" key="4">
    <source>
        <dbReference type="PROSITE-ProRule" id="PRU00473"/>
    </source>
</evidence>
<dbReference type="PRINTS" id="PR01021">
    <property type="entry name" value="OMPADOMAIN"/>
</dbReference>
<dbReference type="PANTHER" id="PTHR30329:SF21">
    <property type="entry name" value="LIPOPROTEIN YIAD-RELATED"/>
    <property type="match status" value="1"/>
</dbReference>
<gene>
    <name evidence="6" type="ORF">JF539_16890</name>
</gene>
<dbReference type="InterPro" id="IPR036737">
    <property type="entry name" value="OmpA-like_sf"/>
</dbReference>
<evidence type="ECO:0000313" key="6">
    <source>
        <dbReference type="EMBL" id="MBN9672030.1"/>
    </source>
</evidence>
<dbReference type="CDD" id="cd07185">
    <property type="entry name" value="OmpA_C-like"/>
    <property type="match status" value="1"/>
</dbReference>
<keyword evidence="2 4" id="KW-0472">Membrane</keyword>
<dbReference type="PANTHER" id="PTHR30329">
    <property type="entry name" value="STATOR ELEMENT OF FLAGELLAR MOTOR COMPLEX"/>
    <property type="match status" value="1"/>
</dbReference>
<dbReference type="SUPFAM" id="SSF103088">
    <property type="entry name" value="OmpA-like"/>
    <property type="match status" value="1"/>
</dbReference>
<dbReference type="InterPro" id="IPR050330">
    <property type="entry name" value="Bact_OuterMem_StrucFunc"/>
</dbReference>
<protein>
    <submittedName>
        <fullName evidence="6">OmpA family protein</fullName>
    </submittedName>
</protein>
<comment type="subcellular location">
    <subcellularLocation>
        <location evidence="1">Cell outer membrane</location>
    </subcellularLocation>
</comment>
<accession>A0A939J5A1</accession>
<dbReference type="EMBL" id="JAEKJZ010000003">
    <property type="protein sequence ID" value="MBN9672030.1"/>
    <property type="molecule type" value="Genomic_DNA"/>
</dbReference>
<evidence type="ECO:0000313" key="7">
    <source>
        <dbReference type="Proteomes" id="UP000664096"/>
    </source>
</evidence>